<evidence type="ECO:0000259" key="3">
    <source>
        <dbReference type="SMART" id="SM00451"/>
    </source>
</evidence>
<dbReference type="InterPro" id="IPR003604">
    <property type="entry name" value="Matrin/U1-like-C_Znf_C2H2"/>
</dbReference>
<name>A0ABR3G6D6_9PEZI</name>
<feature type="region of interest" description="Disordered" evidence="2">
    <location>
        <begin position="134"/>
        <end position="192"/>
    </location>
</feature>
<keyword evidence="1" id="KW-0862">Zinc</keyword>
<sequence length="465" mass="52365">MDLQPANTDWYLDPNGAPSSTWTCHLCTRTMNIFHRDSHLYSRRHLRAARVDAPPAPPPPQPFMWQCVPCGVDMNVFHRDAHLGSKQHARNTLPAAISHCLICNTVVQVEVQSGGESRLSVCVDCDGLFRDREHVDGGGEQGAEEEVGIDPGDTAEYDSDSNRDGNTDAQYDNINAYPATTPGPVQPDHPPREDDNCLYCSRAMSEGHMCGVITCEVCGVWMSRRYQAVHQFTMRHRTAVQESERRQQEDSADSDVQNEENTSPGGRHARAPEYLPQRQHVGCPHCVTTIEDEYPYFFLKSQATTHGVYCRCTICRAQSQEAVATDNHAGVEKWWTCTLCSRTMRMGSREGHLTLATHHARAQGMMKQRKGVEMFHRKLKKSKQVKAKWECELCGKEMGLGAKESHLNSRKHRKKETQMERGKGKNVIIPEPVSNNQNISAQRKKQQGEILTREFIVLSSPSKLS</sequence>
<feature type="domain" description="U1-type" evidence="3">
    <location>
        <begin position="19"/>
        <end position="52"/>
    </location>
</feature>
<dbReference type="SMART" id="SM00451">
    <property type="entry name" value="ZnF_U1"/>
    <property type="match status" value="2"/>
</dbReference>
<reference evidence="4 5" key="1">
    <citation type="submission" date="2024-02" db="EMBL/GenBank/DDBJ databases">
        <title>Discinaceae phylogenomics.</title>
        <authorList>
            <person name="Dirks A.C."/>
            <person name="James T.Y."/>
        </authorList>
    </citation>
    <scope>NUCLEOTIDE SEQUENCE [LARGE SCALE GENOMIC DNA]</scope>
    <source>
        <strain evidence="4 5">ACD0624</strain>
    </source>
</reference>
<accession>A0ABR3G6D6</accession>
<keyword evidence="5" id="KW-1185">Reference proteome</keyword>
<feature type="region of interest" description="Disordered" evidence="2">
    <location>
        <begin position="404"/>
        <end position="446"/>
    </location>
</feature>
<organism evidence="4 5">
    <name type="scientific">Discina gigas</name>
    <dbReference type="NCBI Taxonomy" id="1032678"/>
    <lineage>
        <taxon>Eukaryota</taxon>
        <taxon>Fungi</taxon>
        <taxon>Dikarya</taxon>
        <taxon>Ascomycota</taxon>
        <taxon>Pezizomycotina</taxon>
        <taxon>Pezizomycetes</taxon>
        <taxon>Pezizales</taxon>
        <taxon>Discinaceae</taxon>
        <taxon>Discina</taxon>
    </lineage>
</organism>
<evidence type="ECO:0000313" key="5">
    <source>
        <dbReference type="Proteomes" id="UP001447188"/>
    </source>
</evidence>
<comment type="caution">
    <text evidence="4">The sequence shown here is derived from an EMBL/GenBank/DDBJ whole genome shotgun (WGS) entry which is preliminary data.</text>
</comment>
<keyword evidence="1" id="KW-0479">Metal-binding</keyword>
<protein>
    <recommendedName>
        <fullName evidence="3">U1-type domain-containing protein</fullName>
    </recommendedName>
</protein>
<feature type="compositionally biased region" description="Acidic residues" evidence="2">
    <location>
        <begin position="142"/>
        <end position="159"/>
    </location>
</feature>
<evidence type="ECO:0000256" key="1">
    <source>
        <dbReference type="ARBA" id="ARBA00022771"/>
    </source>
</evidence>
<feature type="domain" description="U1-type" evidence="3">
    <location>
        <begin position="386"/>
        <end position="419"/>
    </location>
</feature>
<dbReference type="Proteomes" id="UP001447188">
    <property type="component" value="Unassembled WGS sequence"/>
</dbReference>
<evidence type="ECO:0000256" key="2">
    <source>
        <dbReference type="SAM" id="MobiDB-lite"/>
    </source>
</evidence>
<gene>
    <name evidence="4" type="ORF">Q9L58_009617</name>
</gene>
<feature type="region of interest" description="Disordered" evidence="2">
    <location>
        <begin position="238"/>
        <end position="274"/>
    </location>
</feature>
<proteinExistence type="predicted"/>
<keyword evidence="1" id="KW-0863">Zinc-finger</keyword>
<evidence type="ECO:0000313" key="4">
    <source>
        <dbReference type="EMBL" id="KAL0631509.1"/>
    </source>
</evidence>
<dbReference type="EMBL" id="JBBBZM010000239">
    <property type="protein sequence ID" value="KAL0631509.1"/>
    <property type="molecule type" value="Genomic_DNA"/>
</dbReference>